<evidence type="ECO:0008006" key="2">
    <source>
        <dbReference type="Google" id="ProtNLM"/>
    </source>
</evidence>
<gene>
    <name evidence="1" type="ORF">MNBD_BACTEROID06-1365</name>
</gene>
<evidence type="ECO:0000313" key="1">
    <source>
        <dbReference type="EMBL" id="VAW28818.1"/>
    </source>
</evidence>
<dbReference type="InterPro" id="IPR011518">
    <property type="entry name" value="Transposase_36"/>
</dbReference>
<organism evidence="1">
    <name type="scientific">hydrothermal vent metagenome</name>
    <dbReference type="NCBI Taxonomy" id="652676"/>
    <lineage>
        <taxon>unclassified sequences</taxon>
        <taxon>metagenomes</taxon>
        <taxon>ecological metagenomes</taxon>
    </lineage>
</organism>
<feature type="non-terminal residue" evidence="1">
    <location>
        <position position="1"/>
    </location>
</feature>
<dbReference type="EMBL" id="UOES01000460">
    <property type="protein sequence ID" value="VAW28818.1"/>
    <property type="molecule type" value="Genomic_DNA"/>
</dbReference>
<dbReference type="AlphaFoldDB" id="A0A3B0UE51"/>
<name>A0A3B0UE51_9ZZZZ</name>
<accession>A0A3B0UE51</accession>
<dbReference type="Pfam" id="PF07592">
    <property type="entry name" value="DDE_Tnp_ISAZ013"/>
    <property type="match status" value="1"/>
</dbReference>
<reference evidence="1" key="1">
    <citation type="submission" date="2018-06" db="EMBL/GenBank/DDBJ databases">
        <authorList>
            <person name="Zhirakovskaya E."/>
        </authorList>
    </citation>
    <scope>NUCLEOTIDE SEQUENCE</scope>
</reference>
<proteinExistence type="predicted"/>
<protein>
    <recommendedName>
        <fullName evidence="2">ISAzo13 family transposase</fullName>
    </recommendedName>
</protein>
<sequence length="68" mass="7725">RGKPLETYSIIVNLIGATKTKTGLKVKADIDENIYETGIKISKADFEKINICKHDFHGEDWNYTIKPT</sequence>